<dbReference type="EMBL" id="JBHSWB010000002">
    <property type="protein sequence ID" value="MFC6662510.1"/>
    <property type="molecule type" value="Genomic_DNA"/>
</dbReference>
<accession>A0ABW1ZQL8</accession>
<sequence>MQFLVVTGQHLSDSTSGQRRWWSSADYLAALTQFRQWEREVQEQGFVLIAEVAGHPGPEELAAAARNLTLTSSTVMRSALGPALATAYAQIDVPIPHMTATTYADLNAQKYLLLQMLDGAPLSGADLMLLRGLVDFLNAIQDRASYAGVPDAVVWPNVPFGVAVEQETQLVGTQAERMTLLLQRGQS</sequence>
<keyword evidence="2" id="KW-1185">Reference proteome</keyword>
<evidence type="ECO:0000313" key="1">
    <source>
        <dbReference type="EMBL" id="MFC6662510.1"/>
    </source>
</evidence>
<gene>
    <name evidence="1" type="ORF">ACFP90_20870</name>
</gene>
<name>A0ABW1ZQL8_9DEIO</name>
<reference evidence="2" key="1">
    <citation type="journal article" date="2019" name="Int. J. Syst. Evol. Microbiol.">
        <title>The Global Catalogue of Microorganisms (GCM) 10K type strain sequencing project: providing services to taxonomists for standard genome sequencing and annotation.</title>
        <authorList>
            <consortium name="The Broad Institute Genomics Platform"/>
            <consortium name="The Broad Institute Genome Sequencing Center for Infectious Disease"/>
            <person name="Wu L."/>
            <person name="Ma J."/>
        </authorList>
    </citation>
    <scope>NUCLEOTIDE SEQUENCE [LARGE SCALE GENOMIC DNA]</scope>
    <source>
        <strain evidence="2">CCUG 63830</strain>
    </source>
</reference>
<dbReference type="RefSeq" id="WP_224612165.1">
    <property type="nucleotide sequence ID" value="NZ_JAIQXV010000023.1"/>
</dbReference>
<proteinExistence type="predicted"/>
<protein>
    <submittedName>
        <fullName evidence="1">Uncharacterized protein</fullName>
    </submittedName>
</protein>
<evidence type="ECO:0000313" key="2">
    <source>
        <dbReference type="Proteomes" id="UP001596317"/>
    </source>
</evidence>
<comment type="caution">
    <text evidence="1">The sequence shown here is derived from an EMBL/GenBank/DDBJ whole genome shotgun (WGS) entry which is preliminary data.</text>
</comment>
<organism evidence="1 2">
    <name type="scientific">Deinococcus multiflagellatus</name>
    <dbReference type="NCBI Taxonomy" id="1656887"/>
    <lineage>
        <taxon>Bacteria</taxon>
        <taxon>Thermotogati</taxon>
        <taxon>Deinococcota</taxon>
        <taxon>Deinococci</taxon>
        <taxon>Deinococcales</taxon>
        <taxon>Deinococcaceae</taxon>
        <taxon>Deinococcus</taxon>
    </lineage>
</organism>
<dbReference type="Proteomes" id="UP001596317">
    <property type="component" value="Unassembled WGS sequence"/>
</dbReference>